<feature type="region of interest" description="Disordered" evidence="1">
    <location>
        <begin position="150"/>
        <end position="284"/>
    </location>
</feature>
<dbReference type="Pfam" id="PF03108">
    <property type="entry name" value="DBD_Tnp_Mut"/>
    <property type="match status" value="1"/>
</dbReference>
<feature type="compositionally biased region" description="Basic and acidic residues" evidence="1">
    <location>
        <begin position="274"/>
        <end position="284"/>
    </location>
</feature>
<feature type="compositionally biased region" description="Basic and acidic residues" evidence="1">
    <location>
        <begin position="159"/>
        <end position="168"/>
    </location>
</feature>
<keyword evidence="4" id="KW-1185">Reference proteome</keyword>
<dbReference type="InterPro" id="IPR004332">
    <property type="entry name" value="Transposase_MuDR"/>
</dbReference>
<gene>
    <name evidence="3" type="ORF">AARE701A_LOCUS12330</name>
</gene>
<dbReference type="PRINTS" id="PR00929">
    <property type="entry name" value="ATHOOK"/>
</dbReference>
<evidence type="ECO:0000256" key="1">
    <source>
        <dbReference type="SAM" id="MobiDB-lite"/>
    </source>
</evidence>
<dbReference type="Proteomes" id="UP000682877">
    <property type="component" value="Chromosome 5"/>
</dbReference>
<evidence type="ECO:0000313" key="4">
    <source>
        <dbReference type="Proteomes" id="UP000682877"/>
    </source>
</evidence>
<organism evidence="3 4">
    <name type="scientific">Arabidopsis arenosa</name>
    <name type="common">Sand rock-cress</name>
    <name type="synonym">Cardaminopsis arenosa</name>
    <dbReference type="NCBI Taxonomy" id="38785"/>
    <lineage>
        <taxon>Eukaryota</taxon>
        <taxon>Viridiplantae</taxon>
        <taxon>Streptophyta</taxon>
        <taxon>Embryophyta</taxon>
        <taxon>Tracheophyta</taxon>
        <taxon>Spermatophyta</taxon>
        <taxon>Magnoliopsida</taxon>
        <taxon>eudicotyledons</taxon>
        <taxon>Gunneridae</taxon>
        <taxon>Pentapetalae</taxon>
        <taxon>rosids</taxon>
        <taxon>malvids</taxon>
        <taxon>Brassicales</taxon>
        <taxon>Brassicaceae</taxon>
        <taxon>Camelineae</taxon>
        <taxon>Arabidopsis</taxon>
    </lineage>
</organism>
<dbReference type="EMBL" id="LR999455">
    <property type="protein sequence ID" value="CAE6073388.1"/>
    <property type="molecule type" value="Genomic_DNA"/>
</dbReference>
<accession>A0A8S2AF41</accession>
<name>A0A8S2AF41_ARAAE</name>
<dbReference type="AlphaFoldDB" id="A0A8S2AF41"/>
<proteinExistence type="predicted"/>
<protein>
    <recommendedName>
        <fullName evidence="2">Transposase MuDR plant domain-containing protein</fullName>
    </recommendedName>
</protein>
<dbReference type="GO" id="GO:0003677">
    <property type="term" value="F:DNA binding"/>
    <property type="evidence" value="ECO:0007669"/>
    <property type="project" value="InterPro"/>
</dbReference>
<feature type="compositionally biased region" description="Low complexity" evidence="1">
    <location>
        <begin position="223"/>
        <end position="244"/>
    </location>
</feature>
<sequence length="284" mass="31962">MVRSGAEVLKSNSVMHIEQQFNSGEEFKDQLLRYVLKTNYDVKLCKWGQTQLAAICSHEKCKWKIYCSVDKGVKKWVVKTYVDAHAHAISGIPCPHAIFVIGEHNRDPEDYVDRHLETKVLKATYKDNIEPVNGERLWKRTGKGVIEVPDKRKKRGRPKKFDRIKEPSESSTNPTKLTREGKTVTCSNCKQIGHNKGTCKNQAVQSAPPRKRGRPRKSVHSSAPAANPSGRGRARGRPPGVKNGQGKGKGKGRGKGSDEAPRPPVFFMSPWTDKVFDVWRPEKK</sequence>
<dbReference type="SMART" id="SM00384">
    <property type="entry name" value="AT_hook"/>
    <property type="match status" value="3"/>
</dbReference>
<feature type="compositionally biased region" description="Basic residues" evidence="1">
    <location>
        <begin position="209"/>
        <end position="219"/>
    </location>
</feature>
<reference evidence="3" key="1">
    <citation type="submission" date="2021-01" db="EMBL/GenBank/DDBJ databases">
        <authorList>
            <person name="Bezrukov I."/>
        </authorList>
    </citation>
    <scope>NUCLEOTIDE SEQUENCE</scope>
</reference>
<dbReference type="InterPro" id="IPR017956">
    <property type="entry name" value="AT_hook_DNA-bd_motif"/>
</dbReference>
<evidence type="ECO:0000259" key="2">
    <source>
        <dbReference type="Pfam" id="PF03108"/>
    </source>
</evidence>
<evidence type="ECO:0000313" key="3">
    <source>
        <dbReference type="EMBL" id="CAE6073388.1"/>
    </source>
</evidence>
<feature type="domain" description="Transposase MuDR plant" evidence="2">
    <location>
        <begin position="15"/>
        <end position="74"/>
    </location>
</feature>